<gene>
    <name evidence="2" type="ORF">Godav_010244</name>
</gene>
<dbReference type="InterPro" id="IPR002156">
    <property type="entry name" value="RNaseH_domain"/>
</dbReference>
<evidence type="ECO:0000259" key="1">
    <source>
        <dbReference type="Pfam" id="PF13456"/>
    </source>
</evidence>
<organism evidence="2 3">
    <name type="scientific">Gossypium davidsonii</name>
    <name type="common">Davidson's cotton</name>
    <name type="synonym">Gossypium klotzschianum subsp. davidsonii</name>
    <dbReference type="NCBI Taxonomy" id="34287"/>
    <lineage>
        <taxon>Eukaryota</taxon>
        <taxon>Viridiplantae</taxon>
        <taxon>Streptophyta</taxon>
        <taxon>Embryophyta</taxon>
        <taxon>Tracheophyta</taxon>
        <taxon>Spermatophyta</taxon>
        <taxon>Magnoliopsida</taxon>
        <taxon>eudicotyledons</taxon>
        <taxon>Gunneridae</taxon>
        <taxon>Pentapetalae</taxon>
        <taxon>rosids</taxon>
        <taxon>malvids</taxon>
        <taxon>Malvales</taxon>
        <taxon>Malvaceae</taxon>
        <taxon>Malvoideae</taxon>
        <taxon>Gossypium</taxon>
    </lineage>
</organism>
<dbReference type="Pfam" id="PF13456">
    <property type="entry name" value="RVT_3"/>
    <property type="match status" value="1"/>
</dbReference>
<keyword evidence="3" id="KW-1185">Reference proteome</keyword>
<dbReference type="Proteomes" id="UP000593561">
    <property type="component" value="Unassembled WGS sequence"/>
</dbReference>
<protein>
    <recommendedName>
        <fullName evidence="1">RNase H type-1 domain-containing protein</fullName>
    </recommendedName>
</protein>
<sequence length="55" mass="6089">MGCCSLLEAELWLILDGMDLLWIQGFRRVEIVSDSAAAVRIILDESAAKQSISHN</sequence>
<dbReference type="GO" id="GO:0004523">
    <property type="term" value="F:RNA-DNA hybrid ribonuclease activity"/>
    <property type="evidence" value="ECO:0007669"/>
    <property type="project" value="InterPro"/>
</dbReference>
<proteinExistence type="predicted"/>
<evidence type="ECO:0000313" key="2">
    <source>
        <dbReference type="EMBL" id="MBA0624984.1"/>
    </source>
</evidence>
<name>A0A7J8SFU0_GOSDV</name>
<evidence type="ECO:0000313" key="3">
    <source>
        <dbReference type="Proteomes" id="UP000593561"/>
    </source>
</evidence>
<reference evidence="2 3" key="1">
    <citation type="journal article" date="2019" name="Genome Biol. Evol.">
        <title>Insights into the evolution of the New World diploid cottons (Gossypium, subgenus Houzingenia) based on genome sequencing.</title>
        <authorList>
            <person name="Grover C.E."/>
            <person name="Arick M.A. 2nd"/>
            <person name="Thrash A."/>
            <person name="Conover J.L."/>
            <person name="Sanders W.S."/>
            <person name="Peterson D.G."/>
            <person name="Frelichowski J.E."/>
            <person name="Scheffler J.A."/>
            <person name="Scheffler B.E."/>
            <person name="Wendel J.F."/>
        </authorList>
    </citation>
    <scope>NUCLEOTIDE SEQUENCE [LARGE SCALE GENOMIC DNA]</scope>
    <source>
        <strain evidence="2">27</strain>
        <tissue evidence="2">Leaf</tissue>
    </source>
</reference>
<dbReference type="EMBL" id="JABFAC010000009">
    <property type="protein sequence ID" value="MBA0624984.1"/>
    <property type="molecule type" value="Genomic_DNA"/>
</dbReference>
<feature type="domain" description="RNase H type-1" evidence="1">
    <location>
        <begin position="3"/>
        <end position="52"/>
    </location>
</feature>
<dbReference type="GO" id="GO:0003676">
    <property type="term" value="F:nucleic acid binding"/>
    <property type="evidence" value="ECO:0007669"/>
    <property type="project" value="InterPro"/>
</dbReference>
<feature type="non-terminal residue" evidence="2">
    <location>
        <position position="55"/>
    </location>
</feature>
<dbReference type="AlphaFoldDB" id="A0A7J8SFU0"/>
<accession>A0A7J8SFU0</accession>
<comment type="caution">
    <text evidence="2">The sequence shown here is derived from an EMBL/GenBank/DDBJ whole genome shotgun (WGS) entry which is preliminary data.</text>
</comment>